<accession>A0AAN1CU95</accession>
<dbReference type="KEGG" id="vbr:A6E01_19895"/>
<dbReference type="InterPro" id="IPR053841">
    <property type="entry name" value="MksE"/>
</dbReference>
<sequence>MIEVSRVLELLLKGTHICQWAHPKAHKTITDEQQKIKMALSFHDLRLYQTERSGTYYVVYKNINSATGASIRKQQTEIHTALRPIVALIALISETTHSDSVITAGSEFSATRFSDHVTNSASATEKLNTICKHPSVKRKKNLSTISDKSRLVIDFMVRHGLIVLAHTEREIYQVTGRIDYIYATLNFLDERIDIVSQADSEQQQQGLF</sequence>
<name>A0AAN1CU95_9VIBR</name>
<geneLocation type="plasmid" evidence="1 2">
    <name>unnamed1</name>
</geneLocation>
<dbReference type="Pfam" id="PF21980">
    <property type="entry name" value="MksE"/>
    <property type="match status" value="1"/>
</dbReference>
<dbReference type="AlphaFoldDB" id="A0AAN1CU95"/>
<organism evidence="1 2">
    <name type="scientific">Vibrio breoganii</name>
    <dbReference type="NCBI Taxonomy" id="553239"/>
    <lineage>
        <taxon>Bacteria</taxon>
        <taxon>Pseudomonadati</taxon>
        <taxon>Pseudomonadota</taxon>
        <taxon>Gammaproteobacteria</taxon>
        <taxon>Vibrionales</taxon>
        <taxon>Vibrionaceae</taxon>
        <taxon>Vibrio</taxon>
    </lineage>
</organism>
<evidence type="ECO:0000313" key="1">
    <source>
        <dbReference type="EMBL" id="ANO35478.1"/>
    </source>
</evidence>
<gene>
    <name evidence="1" type="ORF">A6E01_19895</name>
</gene>
<dbReference type="RefSeq" id="WP_065211240.1">
    <property type="nucleotide sequence ID" value="NZ_CP016179.1"/>
</dbReference>
<reference evidence="1 2" key="1">
    <citation type="submission" date="2016-06" db="EMBL/GenBank/DDBJ databases">
        <title>Adaptive Radiation by Waves of Gene Transfer Leads to Fine-Scale Resource Partitioning in Marine Microbes.</title>
        <authorList>
            <person name="Hehemann J.-H."/>
            <person name="Arevalo P."/>
            <person name="Datta M.S."/>
            <person name="Yu X."/>
            <person name="Corzett C."/>
            <person name="Henschel A."/>
            <person name="Preheim S.P."/>
            <person name="Timberlake S."/>
            <person name="Alm E.J."/>
            <person name="Polz M.F."/>
        </authorList>
    </citation>
    <scope>NUCLEOTIDE SEQUENCE [LARGE SCALE GENOMIC DNA]</scope>
    <source>
        <strain evidence="1 2">FF50</strain>
        <plasmid evidence="1 2">unnamed1</plasmid>
    </source>
</reference>
<dbReference type="EMBL" id="CP016179">
    <property type="protein sequence ID" value="ANO35478.1"/>
    <property type="molecule type" value="Genomic_DNA"/>
</dbReference>
<evidence type="ECO:0000313" key="2">
    <source>
        <dbReference type="Proteomes" id="UP000092018"/>
    </source>
</evidence>
<keyword evidence="1" id="KW-0614">Plasmid</keyword>
<proteinExistence type="predicted"/>
<protein>
    <submittedName>
        <fullName evidence="1">Uncharacterized protein</fullName>
    </submittedName>
</protein>
<dbReference type="Proteomes" id="UP000092018">
    <property type="component" value="Plasmid unnamed1"/>
</dbReference>